<evidence type="ECO:0000313" key="10">
    <source>
        <dbReference type="Proteomes" id="UP000030762"/>
    </source>
</evidence>
<dbReference type="GeneID" id="19954382"/>
<reference evidence="9 10" key="1">
    <citation type="submission" date="2012-04" db="EMBL/GenBank/DDBJ databases">
        <title>The Genome Sequence of Saprolegnia declina VS20.</title>
        <authorList>
            <consortium name="The Broad Institute Genome Sequencing Platform"/>
            <person name="Russ C."/>
            <person name="Nusbaum C."/>
            <person name="Tyler B."/>
            <person name="van West P."/>
            <person name="Dieguez-Uribeondo J."/>
            <person name="de Bruijn I."/>
            <person name="Tripathy S."/>
            <person name="Jiang R."/>
            <person name="Young S.K."/>
            <person name="Zeng Q."/>
            <person name="Gargeya S."/>
            <person name="Fitzgerald M."/>
            <person name="Haas B."/>
            <person name="Abouelleil A."/>
            <person name="Alvarado L."/>
            <person name="Arachchi H.M."/>
            <person name="Berlin A."/>
            <person name="Chapman S.B."/>
            <person name="Goldberg J."/>
            <person name="Griggs A."/>
            <person name="Gujja S."/>
            <person name="Hansen M."/>
            <person name="Howarth C."/>
            <person name="Imamovic A."/>
            <person name="Larimer J."/>
            <person name="McCowen C."/>
            <person name="Montmayeur A."/>
            <person name="Murphy C."/>
            <person name="Neiman D."/>
            <person name="Pearson M."/>
            <person name="Priest M."/>
            <person name="Roberts A."/>
            <person name="Saif S."/>
            <person name="Shea T."/>
            <person name="Sisk P."/>
            <person name="Sykes S."/>
            <person name="Wortman J."/>
            <person name="Nusbaum C."/>
            <person name="Birren B."/>
        </authorList>
    </citation>
    <scope>NUCLEOTIDE SEQUENCE [LARGE SCALE GENOMIC DNA]</scope>
    <source>
        <strain evidence="9 10">VS20</strain>
    </source>
</reference>
<dbReference type="PANTHER" id="PTHR24006">
    <property type="entry name" value="UBIQUITIN CARBOXYL-TERMINAL HYDROLASE"/>
    <property type="match status" value="1"/>
</dbReference>
<evidence type="ECO:0000256" key="4">
    <source>
        <dbReference type="ARBA" id="ARBA00022670"/>
    </source>
</evidence>
<dbReference type="InterPro" id="IPR038765">
    <property type="entry name" value="Papain-like_cys_pep_sf"/>
</dbReference>
<dbReference type="InterPro" id="IPR050164">
    <property type="entry name" value="Peptidase_C19"/>
</dbReference>
<dbReference type="EC" id="3.4.19.12" evidence="3"/>
<dbReference type="SUPFAM" id="SSF54001">
    <property type="entry name" value="Cysteine proteinases"/>
    <property type="match status" value="1"/>
</dbReference>
<dbReference type="FunFam" id="3.90.70.10:FF:000022">
    <property type="entry name" value="Ubiquitin carboxyl-terminal hydrolase 24"/>
    <property type="match status" value="1"/>
</dbReference>
<evidence type="ECO:0000259" key="8">
    <source>
        <dbReference type="PROSITE" id="PS50235"/>
    </source>
</evidence>
<dbReference type="PANTHER" id="PTHR24006:SF758">
    <property type="entry name" value="UBIQUITIN CARBOXYL-TERMINAL HYDROLASE 36"/>
    <property type="match status" value="1"/>
</dbReference>
<keyword evidence="7" id="KW-0788">Thiol protease</keyword>
<evidence type="ECO:0000256" key="7">
    <source>
        <dbReference type="ARBA" id="ARBA00022807"/>
    </source>
</evidence>
<gene>
    <name evidence="9" type="ORF">SDRG_13655</name>
</gene>
<dbReference type="EMBL" id="JH767193">
    <property type="protein sequence ID" value="EQC28579.1"/>
    <property type="molecule type" value="Genomic_DNA"/>
</dbReference>
<keyword evidence="5" id="KW-0833">Ubl conjugation pathway</keyword>
<dbReference type="OMA" id="IVVIITR"/>
<evidence type="ECO:0000256" key="5">
    <source>
        <dbReference type="ARBA" id="ARBA00022786"/>
    </source>
</evidence>
<dbReference type="GO" id="GO:0004843">
    <property type="term" value="F:cysteine-type deubiquitinase activity"/>
    <property type="evidence" value="ECO:0007669"/>
    <property type="project" value="UniProtKB-EC"/>
</dbReference>
<dbReference type="Gene3D" id="3.90.70.10">
    <property type="entry name" value="Cysteine proteinases"/>
    <property type="match status" value="1"/>
</dbReference>
<dbReference type="SUPFAM" id="SSF48371">
    <property type="entry name" value="ARM repeat"/>
    <property type="match status" value="1"/>
</dbReference>
<dbReference type="STRING" id="1156394.T0PSV0"/>
<comment type="catalytic activity">
    <reaction evidence="1">
        <text>Thiol-dependent hydrolysis of ester, thioester, amide, peptide and isopeptide bonds formed by the C-terminal Gly of ubiquitin (a 76-residue protein attached to proteins as an intracellular targeting signal).</text>
        <dbReference type="EC" id="3.4.19.12"/>
    </reaction>
</comment>
<feature type="domain" description="USP" evidence="8">
    <location>
        <begin position="1260"/>
        <end position="1578"/>
    </location>
</feature>
<name>T0PSV0_SAPDV</name>
<keyword evidence="6" id="KW-0378">Hydrolase</keyword>
<dbReference type="InterPro" id="IPR028889">
    <property type="entry name" value="USP"/>
</dbReference>
<dbReference type="GO" id="GO:0016579">
    <property type="term" value="P:protein deubiquitination"/>
    <property type="evidence" value="ECO:0007669"/>
    <property type="project" value="InterPro"/>
</dbReference>
<evidence type="ECO:0000256" key="2">
    <source>
        <dbReference type="ARBA" id="ARBA00009085"/>
    </source>
</evidence>
<dbReference type="PROSITE" id="PS00973">
    <property type="entry name" value="USP_2"/>
    <property type="match status" value="1"/>
</dbReference>
<dbReference type="InterPro" id="IPR018200">
    <property type="entry name" value="USP_CS"/>
</dbReference>
<accession>T0PSV0</accession>
<dbReference type="VEuPathDB" id="FungiDB:SDRG_13655"/>
<evidence type="ECO:0000256" key="6">
    <source>
        <dbReference type="ARBA" id="ARBA00022801"/>
    </source>
</evidence>
<organism evidence="9 10">
    <name type="scientific">Saprolegnia diclina (strain VS20)</name>
    <dbReference type="NCBI Taxonomy" id="1156394"/>
    <lineage>
        <taxon>Eukaryota</taxon>
        <taxon>Sar</taxon>
        <taxon>Stramenopiles</taxon>
        <taxon>Oomycota</taxon>
        <taxon>Saprolegniomycetes</taxon>
        <taxon>Saprolegniales</taxon>
        <taxon>Saprolegniaceae</taxon>
        <taxon>Saprolegnia</taxon>
    </lineage>
</organism>
<dbReference type="PROSITE" id="PS50235">
    <property type="entry name" value="USP_3"/>
    <property type="match status" value="1"/>
</dbReference>
<comment type="similarity">
    <text evidence="2">Belongs to the peptidase C19 family.</text>
</comment>
<dbReference type="eggNOG" id="KOG1866">
    <property type="taxonomic scope" value="Eukaryota"/>
</dbReference>
<dbReference type="RefSeq" id="XP_008617976.1">
    <property type="nucleotide sequence ID" value="XM_008619754.1"/>
</dbReference>
<protein>
    <recommendedName>
        <fullName evidence="3">ubiquitinyl hydrolase 1</fullName>
        <ecNumber evidence="3">3.4.19.12</ecNumber>
    </recommendedName>
</protein>
<dbReference type="GO" id="GO:0005829">
    <property type="term" value="C:cytosol"/>
    <property type="evidence" value="ECO:0007669"/>
    <property type="project" value="TreeGrafter"/>
</dbReference>
<keyword evidence="4" id="KW-0645">Protease</keyword>
<evidence type="ECO:0000256" key="3">
    <source>
        <dbReference type="ARBA" id="ARBA00012759"/>
    </source>
</evidence>
<dbReference type="GO" id="GO:0006508">
    <property type="term" value="P:proteolysis"/>
    <property type="evidence" value="ECO:0007669"/>
    <property type="project" value="UniProtKB-KW"/>
</dbReference>
<evidence type="ECO:0000256" key="1">
    <source>
        <dbReference type="ARBA" id="ARBA00000707"/>
    </source>
</evidence>
<dbReference type="InterPro" id="IPR001394">
    <property type="entry name" value="Peptidase_C19_UCH"/>
</dbReference>
<keyword evidence="10" id="KW-1185">Reference proteome</keyword>
<dbReference type="OrthoDB" id="289038at2759"/>
<dbReference type="InterPro" id="IPR016024">
    <property type="entry name" value="ARM-type_fold"/>
</dbReference>
<dbReference type="InParanoid" id="T0PSV0"/>
<dbReference type="GO" id="GO:0005634">
    <property type="term" value="C:nucleus"/>
    <property type="evidence" value="ECO:0007669"/>
    <property type="project" value="TreeGrafter"/>
</dbReference>
<evidence type="ECO:0000313" key="9">
    <source>
        <dbReference type="EMBL" id="EQC28579.1"/>
    </source>
</evidence>
<dbReference type="Pfam" id="PF00443">
    <property type="entry name" value="UCH"/>
    <property type="match status" value="1"/>
</dbReference>
<dbReference type="Proteomes" id="UP000030762">
    <property type="component" value="Unassembled WGS sequence"/>
</dbReference>
<sequence>MEDSDRVLRLCRAILDDLDGTCTSLCDDVQKDANPTYALSAIVEVVTSGALPADAEERLVTDYMEHYVQVLLARPFADTVAATVNDFFQFTLECVVSRLRVGDPSMLPTLYRLMDDNRAFYLNDAAQSDGATSELLAKNIDAFIEAGGFDAILCNLDPSLPLQRAGDPATDDENEDLEYRISQPFELNAVVCAIKCIAVVKDQLATAFMLELLPALSDAMVAHVAALPPDLSSVQRSELGDVVHFFEILTSPTHDHFLHTLTLEIAHKALECRSLEKRLHGLADMTETLKQLPTPMAVAWLDAHQVLGHLFGDTMHAEMLKRAAPIFDIYAGESGVAAEHLDLVWSVAMDASKGRHEALLTTTLELLVDIVSNVQSVAHVLGRVASLPTIDSAALSVLRAAARNDHGSENHQTVATHLWEALKTDRCAATMDMCIQTLHALLGEAMGDIFVDCFHLIQVRSSQTPEAVRAALHFLSHFSRLFSEGYRPRLTEQQVADLQPTILTGLLNELSEFKARGHAESGDALEPYKCRLLALHGSWLLVLLANHGTRLSPSQLNTLWHNCIASAATSSEADLCFQWFQLCEQLLPDDTMTLLDHDLRVHILRQFGSLPSRLISVDALECFHLLFQSVNLALQSLQPLPSDDDDVRCAVVLPLGNLVGLSELWHLALYANGDVVETCMDHLIAYHLDVHVDADVCKREFTDTCMGHLLRAKAQVTANTSSSDDAHLVTRCVALLHRFLTACAPAKAAPPELSVLPSPAKPIDGARILKQSVLQALNDYDAPNDDSYESRTASLQRVARVYPLPPPIQVTVKEVAPSTIDEAVVNTDEYFDALFHVLEWPSPTSDGAWDLLSSLPTNRKLLDRMVLLRDSVSSAVHWESLLDTSNAHRLLYGLRIVEALLLPADDVSGEHAARRQWRERFVRLGGALHLYNAIVAWPPAASSTLEMTCLAAALRVIGYIWGLDALPSALPSRFDQQLVAESLPAFHRAVDEGHIVHLLLDAIERHTLAEMMSDDMSSVVDAAMHIASLLGARDPAYVHTHFQGQWQPWLRAIGLHCPHAGTRDRICDAFTGFLRQHGRSMLPDVAQAVSAIALTVTASEANDAFFALATDVLAAALPLQATTTWLSASSFGATLLHHVLAHTSSERIGSTPDSVLVGLLRLLQTLVSANVVMPTPEMVSSLWHSLLFGSEGVSCYSALARGLALDIIERFVAQDPVHIAPTVLQLLVAFQTEALDVLDRVGRPWAFAPLDEARSSSSSAGLFNPGCTCYMNALVQQLFHLQSFRYALLSTSVDASSSAADEVRELQRVFVGLESTVRKFVDPTAFCVSHKDEDGQPTDVRVQMDADEFFGVLLDRVESFVTPATLGFGGRLVNQIITEHGHVSARDEPFFALSVDVQHKATLADSLAAYVQGETLEGDNAYFCEVAQTKVKALKRVCLQSLPKTLVVHLKRFEFDFDTMEKCKLNDLLEFPNSLDMHPFTSDGLDGKAGEALYALRGVVVHSGTCDTGHYYSFLRDARDSWVECNDQTVRPFEVQHLRDECFGGDEVVERWDSSTRRYVATAQSKRRSAYMLFYDKVDAPPVAARMPPTTHVAEAIATVEAENQAFSSLLHAFDAGYVRLLQHVRDAALDAETRDNDAQASTVAASILFDFALLSSAPKIDVAGLLAPLLSPTSDFAAWFLAHAVAELLPTAPGTIAIGEYVQRRTRLFDVVHLCTDTRLRTGFFDVALACIGVLAHGGTDDYTTLLANFLDECVSVFYQRDTIEVAGPTASTVLANGVLGSALGVLGDFLSRAINEPIVRRLLRTTCHMGYHFGASLAVDGVESTSASVPEQLAAQQSSARVATLALETLLLPQLFEATNDVLPHQDMQLLLDPTRLCCALALGFETFVLRCVQAPVATDADAVAVVKALLSVLDSVKTSTLLETTFELLGGLLTVDDDGHRCARIEALFSADDGALEVAYYFRHHRSLHHYTYYLLDFVLTHAATHSDVGAFVQSAEVQAQTTWVRPWIWQFLQADAEIGDLSNLDGETHVVLALVEQVFGDASSDGNQDDGVDDLLLATSTAKLHPAHDKDVVDRSNNKASAVVAPLDTSDIKVELGADANDPAFEVS</sequence>
<proteinExistence type="inferred from homology"/>